<gene>
    <name evidence="3" type="ORF">Kpho01_08010</name>
</gene>
<protein>
    <recommendedName>
        <fullName evidence="2">Trypsin-co-occurring domain-containing protein</fullName>
    </recommendedName>
</protein>
<feature type="domain" description="Trypsin-co-occurring" evidence="2">
    <location>
        <begin position="73"/>
        <end position="148"/>
    </location>
</feature>
<reference evidence="3" key="1">
    <citation type="submission" date="2023-02" db="EMBL/GenBank/DDBJ databases">
        <title>Kitasatospora phosalacinea NBRC 14362.</title>
        <authorList>
            <person name="Ichikawa N."/>
            <person name="Sato H."/>
            <person name="Tonouchi N."/>
        </authorList>
    </citation>
    <scope>NUCLEOTIDE SEQUENCE</scope>
    <source>
        <strain evidence="3">NBRC 14362</strain>
    </source>
</reference>
<dbReference type="RefSeq" id="WP_234337638.1">
    <property type="nucleotide sequence ID" value="NZ_BSRX01000003.1"/>
</dbReference>
<dbReference type="NCBIfam" id="NF041216">
    <property type="entry name" value="CU044_2847_fam"/>
    <property type="match status" value="1"/>
</dbReference>
<dbReference type="EMBL" id="BSRX01000003">
    <property type="protein sequence ID" value="GLW52790.1"/>
    <property type="molecule type" value="Genomic_DNA"/>
</dbReference>
<proteinExistence type="predicted"/>
<dbReference type="Pfam" id="PF19493">
    <property type="entry name" value="Trypco1"/>
    <property type="match status" value="1"/>
</dbReference>
<comment type="caution">
    <text evidence="3">The sequence shown here is derived from an EMBL/GenBank/DDBJ whole genome shotgun (WGS) entry which is preliminary data.</text>
</comment>
<feature type="compositionally biased region" description="Pro residues" evidence="1">
    <location>
        <begin position="22"/>
        <end position="33"/>
    </location>
</feature>
<organism evidence="3 4">
    <name type="scientific">Kitasatospora phosalacinea</name>
    <dbReference type="NCBI Taxonomy" id="2065"/>
    <lineage>
        <taxon>Bacteria</taxon>
        <taxon>Bacillati</taxon>
        <taxon>Actinomycetota</taxon>
        <taxon>Actinomycetes</taxon>
        <taxon>Kitasatosporales</taxon>
        <taxon>Streptomycetaceae</taxon>
        <taxon>Kitasatospora</taxon>
    </lineage>
</organism>
<feature type="compositionally biased region" description="Acidic residues" evidence="1">
    <location>
        <begin position="52"/>
        <end position="61"/>
    </location>
</feature>
<evidence type="ECO:0000259" key="2">
    <source>
        <dbReference type="Pfam" id="PF19493"/>
    </source>
</evidence>
<evidence type="ECO:0000313" key="4">
    <source>
        <dbReference type="Proteomes" id="UP001165143"/>
    </source>
</evidence>
<dbReference type="Proteomes" id="UP001165143">
    <property type="component" value="Unassembled WGS sequence"/>
</dbReference>
<dbReference type="AlphaFoldDB" id="A0A9W6PBL4"/>
<dbReference type="InterPro" id="IPR045794">
    <property type="entry name" value="Trypco1"/>
</dbReference>
<name>A0A9W6PBL4_9ACTN</name>
<evidence type="ECO:0000256" key="1">
    <source>
        <dbReference type="SAM" id="MobiDB-lite"/>
    </source>
</evidence>
<evidence type="ECO:0000313" key="3">
    <source>
        <dbReference type="EMBL" id="GLW52790.1"/>
    </source>
</evidence>
<sequence>MAEYLEFELEPGVSVRLRTYPAPTPPAAAPPGLPGNDADDPYGTGDLYDAGDPYDEDDELPEGYGGAVPVAAPARVLQQAAELSRDALRLALSPLRPLLQEVHDTLVAVPDRPQEFSVEFGVQLGADLKLGIVGGSAEASLTVSATWKLPEPPPPDGSPAP</sequence>
<feature type="region of interest" description="Disordered" evidence="1">
    <location>
        <begin position="17"/>
        <end position="66"/>
    </location>
</feature>
<accession>A0A9W6PBL4</accession>